<keyword evidence="2" id="KW-1185">Reference proteome</keyword>
<reference evidence="1 2" key="1">
    <citation type="journal article" date="2018" name="Mol. Biol. Evol.">
        <title>Broad Genomic Sampling Reveals a Smut Pathogenic Ancestry of the Fungal Clade Ustilaginomycotina.</title>
        <authorList>
            <person name="Kijpornyongpan T."/>
            <person name="Mondo S.J."/>
            <person name="Barry K."/>
            <person name="Sandor L."/>
            <person name="Lee J."/>
            <person name="Lipzen A."/>
            <person name="Pangilinan J."/>
            <person name="LaButti K."/>
            <person name="Hainaut M."/>
            <person name="Henrissat B."/>
            <person name="Grigoriev I.V."/>
            <person name="Spatafora J.W."/>
            <person name="Aime M.C."/>
        </authorList>
    </citation>
    <scope>NUCLEOTIDE SEQUENCE [LARGE SCALE GENOMIC DNA]</scope>
    <source>
        <strain evidence="1 2">MCA 4186</strain>
    </source>
</reference>
<evidence type="ECO:0000313" key="1">
    <source>
        <dbReference type="EMBL" id="PWN96760.1"/>
    </source>
</evidence>
<accession>A0A316Z4T2</accession>
<name>A0A316Z4T2_9BASI</name>
<sequence length="59" mass="6509">MPERADAGAVAKFRHACSPRLPSALRLPAARECSYGAQRQSDVSERRLRCAWKCGCVSM</sequence>
<dbReference type="RefSeq" id="XP_025597039.1">
    <property type="nucleotide sequence ID" value="XM_025742921.1"/>
</dbReference>
<organism evidence="1 2">
    <name type="scientific">Tilletiopsis washingtonensis</name>
    <dbReference type="NCBI Taxonomy" id="58919"/>
    <lineage>
        <taxon>Eukaryota</taxon>
        <taxon>Fungi</taxon>
        <taxon>Dikarya</taxon>
        <taxon>Basidiomycota</taxon>
        <taxon>Ustilaginomycotina</taxon>
        <taxon>Exobasidiomycetes</taxon>
        <taxon>Entylomatales</taxon>
        <taxon>Entylomatales incertae sedis</taxon>
        <taxon>Tilletiopsis</taxon>
    </lineage>
</organism>
<gene>
    <name evidence="1" type="ORF">FA09DRAFT_331218</name>
</gene>
<dbReference type="GeneID" id="37270465"/>
<dbReference type="AlphaFoldDB" id="A0A316Z4T2"/>
<protein>
    <submittedName>
        <fullName evidence="1">Uncharacterized protein</fullName>
    </submittedName>
</protein>
<proteinExistence type="predicted"/>
<dbReference type="Proteomes" id="UP000245946">
    <property type="component" value="Unassembled WGS sequence"/>
</dbReference>
<evidence type="ECO:0000313" key="2">
    <source>
        <dbReference type="Proteomes" id="UP000245946"/>
    </source>
</evidence>
<dbReference type="EMBL" id="KZ819298">
    <property type="protein sequence ID" value="PWN96760.1"/>
    <property type="molecule type" value="Genomic_DNA"/>
</dbReference>